<dbReference type="InterPro" id="IPR050833">
    <property type="entry name" value="Poly_Biosynth_Transport"/>
</dbReference>
<dbReference type="PANTHER" id="PTHR30250">
    <property type="entry name" value="PST FAMILY PREDICTED COLANIC ACID TRANSPORTER"/>
    <property type="match status" value="1"/>
</dbReference>
<feature type="transmembrane region" description="Helical" evidence="6">
    <location>
        <begin position="464"/>
        <end position="482"/>
    </location>
</feature>
<dbReference type="RefSeq" id="WP_072625248.1">
    <property type="nucleotide sequence ID" value="NZ_CP013290.1"/>
</dbReference>
<feature type="transmembrane region" description="Helical" evidence="6">
    <location>
        <begin position="345"/>
        <end position="366"/>
    </location>
</feature>
<proteinExistence type="predicted"/>
<dbReference type="KEGG" id="jte:ASJ30_11605"/>
<feature type="transmembrane region" description="Helical" evidence="6">
    <location>
        <begin position="399"/>
        <end position="419"/>
    </location>
</feature>
<feature type="transmembrane region" description="Helical" evidence="6">
    <location>
        <begin position="56"/>
        <end position="82"/>
    </location>
</feature>
<feature type="transmembrane region" description="Helical" evidence="6">
    <location>
        <begin position="225"/>
        <end position="243"/>
    </location>
</feature>
<feature type="transmembrane region" description="Helical" evidence="6">
    <location>
        <begin position="103"/>
        <end position="121"/>
    </location>
</feature>
<organism evidence="7 8">
    <name type="scientific">Janibacter indicus</name>
    <dbReference type="NCBI Taxonomy" id="857417"/>
    <lineage>
        <taxon>Bacteria</taxon>
        <taxon>Bacillati</taxon>
        <taxon>Actinomycetota</taxon>
        <taxon>Actinomycetes</taxon>
        <taxon>Micrococcales</taxon>
        <taxon>Intrasporangiaceae</taxon>
        <taxon>Janibacter</taxon>
    </lineage>
</organism>
<evidence type="ECO:0000256" key="1">
    <source>
        <dbReference type="ARBA" id="ARBA00004651"/>
    </source>
</evidence>
<keyword evidence="3 6" id="KW-0812">Transmembrane</keyword>
<keyword evidence="8" id="KW-1185">Reference proteome</keyword>
<evidence type="ECO:0000313" key="7">
    <source>
        <dbReference type="EMBL" id="APH02092.1"/>
    </source>
</evidence>
<name>A0A1L3MIE0_9MICO</name>
<feature type="transmembrane region" description="Helical" evidence="6">
    <location>
        <begin position="127"/>
        <end position="149"/>
    </location>
</feature>
<dbReference type="EMBL" id="CP013290">
    <property type="protein sequence ID" value="APH02092.1"/>
    <property type="molecule type" value="Genomic_DNA"/>
</dbReference>
<feature type="transmembrane region" description="Helical" evidence="6">
    <location>
        <begin position="22"/>
        <end position="44"/>
    </location>
</feature>
<evidence type="ECO:0000256" key="5">
    <source>
        <dbReference type="ARBA" id="ARBA00023136"/>
    </source>
</evidence>
<evidence type="ECO:0000313" key="8">
    <source>
        <dbReference type="Proteomes" id="UP000182938"/>
    </source>
</evidence>
<feature type="transmembrane region" description="Helical" evidence="6">
    <location>
        <begin position="373"/>
        <end position="393"/>
    </location>
</feature>
<gene>
    <name evidence="7" type="ORF">ASJ30_11605</name>
</gene>
<evidence type="ECO:0008006" key="9">
    <source>
        <dbReference type="Google" id="ProtNLM"/>
    </source>
</evidence>
<dbReference type="Proteomes" id="UP000182938">
    <property type="component" value="Chromosome"/>
</dbReference>
<evidence type="ECO:0000256" key="6">
    <source>
        <dbReference type="SAM" id="Phobius"/>
    </source>
</evidence>
<dbReference type="GO" id="GO:0005886">
    <property type="term" value="C:plasma membrane"/>
    <property type="evidence" value="ECO:0007669"/>
    <property type="project" value="UniProtKB-SubCell"/>
</dbReference>
<reference evidence="7 8" key="1">
    <citation type="submission" date="2015-11" db="EMBL/GenBank/DDBJ databases">
        <authorList>
            <person name="Zhang Y."/>
            <person name="Guo Z."/>
        </authorList>
    </citation>
    <scope>NUCLEOTIDE SEQUENCE [LARGE SCALE GENOMIC DNA]</scope>
    <source>
        <strain evidence="7 8">YFY001</strain>
    </source>
</reference>
<accession>A0A1L3MIE0</accession>
<dbReference type="PANTHER" id="PTHR30250:SF26">
    <property type="entry name" value="PSMA PROTEIN"/>
    <property type="match status" value="1"/>
</dbReference>
<dbReference type="AlphaFoldDB" id="A0A1L3MIE0"/>
<feature type="transmembrane region" description="Helical" evidence="6">
    <location>
        <begin position="263"/>
        <end position="289"/>
    </location>
</feature>
<sequence length="518" mass="53847">MTEGVEQAEPERRRVSEGLISGTAWTVVHVLVSVPIAFLVNVVVARRLGVVDYGQLAVLTMVLSLATAAASMGVGAALVQFVTKASEAGRRAEVERTISGAQGYNVFVAAPLVALVVAIFVDVPWPLLALAVVFGVFAPAAFQAGPILLSTEHRADRDAQLAMVSNLGIQTAVVVTVLLHPVATSVWVARIVVTGALMVLPFLALPGRLRRPALQPTSPRGLPKAFWAFAIPTGLATLVSQLVTDRVQVFFLQWLGDPVAVGLFALGFGLAVQVLAPVQAAVGPLLPAFAALQERGAEAAREGLLRVTRVSAVTTGGVLVLGVPTLAGLVPLIYGPQFAPSGDYFLVMTCAAAVAVVGSGAFASLMSRLRGRTYLWVNLASLVVMAGAAFALIPPVGAWGAVASMVCGTVARASLMTVIEMRHHRIQVRRMGSAQAPVLVAIVLANLAWFGLGPLGSPPSVVRGVLAAAAALAAYFVTLRLAGVGLRETDRDALVGFTPARFRRTVAAALGLLTARGR</sequence>
<feature type="transmembrane region" description="Helical" evidence="6">
    <location>
        <begin position="187"/>
        <end position="205"/>
    </location>
</feature>
<dbReference type="InterPro" id="IPR002797">
    <property type="entry name" value="Polysacc_synth"/>
</dbReference>
<keyword evidence="4 6" id="KW-1133">Transmembrane helix</keyword>
<comment type="subcellular location">
    <subcellularLocation>
        <location evidence="1">Cell membrane</location>
        <topology evidence="1">Multi-pass membrane protein</topology>
    </subcellularLocation>
</comment>
<evidence type="ECO:0000256" key="2">
    <source>
        <dbReference type="ARBA" id="ARBA00022475"/>
    </source>
</evidence>
<keyword evidence="5 6" id="KW-0472">Membrane</keyword>
<keyword evidence="2" id="KW-1003">Cell membrane</keyword>
<feature type="transmembrane region" description="Helical" evidence="6">
    <location>
        <begin position="310"/>
        <end position="333"/>
    </location>
</feature>
<evidence type="ECO:0000256" key="4">
    <source>
        <dbReference type="ARBA" id="ARBA00022989"/>
    </source>
</evidence>
<protein>
    <recommendedName>
        <fullName evidence="9">Membrane protein involved in the export of O-antigen and teichoic acid</fullName>
    </recommendedName>
</protein>
<feature type="transmembrane region" description="Helical" evidence="6">
    <location>
        <begin position="161"/>
        <end position="181"/>
    </location>
</feature>
<evidence type="ECO:0000256" key="3">
    <source>
        <dbReference type="ARBA" id="ARBA00022692"/>
    </source>
</evidence>
<dbReference type="Pfam" id="PF01943">
    <property type="entry name" value="Polysacc_synt"/>
    <property type="match status" value="1"/>
</dbReference>
<feature type="transmembrane region" description="Helical" evidence="6">
    <location>
        <begin position="431"/>
        <end position="452"/>
    </location>
</feature>